<organism evidence="2 3">
    <name type="scientific">Cyclocybe aegerita</name>
    <name type="common">Black poplar mushroom</name>
    <name type="synonym">Agrocybe aegerita</name>
    <dbReference type="NCBI Taxonomy" id="1973307"/>
    <lineage>
        <taxon>Eukaryota</taxon>
        <taxon>Fungi</taxon>
        <taxon>Dikarya</taxon>
        <taxon>Basidiomycota</taxon>
        <taxon>Agaricomycotina</taxon>
        <taxon>Agaricomycetes</taxon>
        <taxon>Agaricomycetidae</taxon>
        <taxon>Agaricales</taxon>
        <taxon>Agaricineae</taxon>
        <taxon>Bolbitiaceae</taxon>
        <taxon>Cyclocybe</taxon>
    </lineage>
</organism>
<evidence type="ECO:0000313" key="3">
    <source>
        <dbReference type="Proteomes" id="UP000467700"/>
    </source>
</evidence>
<gene>
    <name evidence="2" type="ORF">AAE3_LOCUS923</name>
</gene>
<proteinExistence type="predicted"/>
<feature type="region of interest" description="Disordered" evidence="1">
    <location>
        <begin position="1"/>
        <end position="54"/>
    </location>
</feature>
<keyword evidence="3" id="KW-1185">Reference proteome</keyword>
<protein>
    <submittedName>
        <fullName evidence="2">Uncharacterized protein</fullName>
    </submittedName>
</protein>
<dbReference type="EMBL" id="CACVBS010000002">
    <property type="protein sequence ID" value="CAA7258855.1"/>
    <property type="molecule type" value="Genomic_DNA"/>
</dbReference>
<reference evidence="2 3" key="1">
    <citation type="submission" date="2020-01" db="EMBL/GenBank/DDBJ databases">
        <authorList>
            <person name="Gupta K D."/>
        </authorList>
    </citation>
    <scope>NUCLEOTIDE SEQUENCE [LARGE SCALE GENOMIC DNA]</scope>
</reference>
<dbReference type="OrthoDB" id="3685327at2759"/>
<dbReference type="AlphaFoldDB" id="A0A8S0WUN5"/>
<dbReference type="Proteomes" id="UP000467700">
    <property type="component" value="Unassembled WGS sequence"/>
</dbReference>
<evidence type="ECO:0000256" key="1">
    <source>
        <dbReference type="SAM" id="MobiDB-lite"/>
    </source>
</evidence>
<evidence type="ECO:0000313" key="2">
    <source>
        <dbReference type="EMBL" id="CAA7258855.1"/>
    </source>
</evidence>
<sequence length="156" mass="16879">MFYGGTEKTTIPLTARRDVELHPTADDPVADDEVEDAEGDDGVKGEAAAQKGSKTDLPSAVLGIIKSILKGIRKGEDNRSVFTQNICNTVRQKYPSFNFVICHVKHSHKFDGSKGKVQGLGPLARRVRHQDRRMSLDAKSTGAALALSSTTETVVT</sequence>
<accession>A0A8S0WUN5</accession>
<comment type="caution">
    <text evidence="2">The sequence shown here is derived from an EMBL/GenBank/DDBJ whole genome shotgun (WGS) entry which is preliminary data.</text>
</comment>
<feature type="compositionally biased region" description="Basic and acidic residues" evidence="1">
    <location>
        <begin position="15"/>
        <end position="25"/>
    </location>
</feature>
<feature type="compositionally biased region" description="Acidic residues" evidence="1">
    <location>
        <begin position="28"/>
        <end position="40"/>
    </location>
</feature>
<name>A0A8S0WUN5_CYCAE</name>